<evidence type="ECO:0000313" key="2">
    <source>
        <dbReference type="Proteomes" id="UP000192478"/>
    </source>
</evidence>
<protein>
    <submittedName>
        <fullName evidence="1">Uncharacterized protein</fullName>
    </submittedName>
</protein>
<reference evidence="1 2" key="1">
    <citation type="submission" date="2017-03" db="EMBL/GenBank/DDBJ databases">
        <title>Complete sequence of Clostridium formicaceticum DSM 92.</title>
        <authorList>
            <person name="Poehlein A."/>
            <person name="Karl M."/>
            <person name="Bengelsdorf F.R."/>
            <person name="Duerre P."/>
            <person name="Daniel R."/>
        </authorList>
    </citation>
    <scope>NUCLEOTIDE SEQUENCE [LARGE SCALE GENOMIC DNA]</scope>
    <source>
        <strain evidence="1 2">DSM 92</strain>
    </source>
</reference>
<dbReference type="EMBL" id="CP020559">
    <property type="protein sequence ID" value="ARE86375.1"/>
    <property type="molecule type" value="Genomic_DNA"/>
</dbReference>
<sequence length="115" mass="13610">MSMMSMKDIQDAFNTNYGFDNLKEKSREYIKNIVADSENNFLAEVFEDSSKRHELNNFVIEYSKTYLIINKCLGENPSFRIVFDFINPDSGYSEYAYEIEYNILGEFLDEFFLKV</sequence>
<dbReference type="AlphaFoldDB" id="A0AAC9RLC0"/>
<dbReference type="Proteomes" id="UP000192478">
    <property type="component" value="Chromosome"/>
</dbReference>
<accession>A0AAC9RLC0</accession>
<proteinExistence type="predicted"/>
<gene>
    <name evidence="1" type="ORF">CLFO_06970</name>
</gene>
<name>A0AAC9RLC0_9CLOT</name>
<organism evidence="1 2">
    <name type="scientific">Clostridium formicaceticum</name>
    <dbReference type="NCBI Taxonomy" id="1497"/>
    <lineage>
        <taxon>Bacteria</taxon>
        <taxon>Bacillati</taxon>
        <taxon>Bacillota</taxon>
        <taxon>Clostridia</taxon>
        <taxon>Eubacteriales</taxon>
        <taxon>Clostridiaceae</taxon>
        <taxon>Clostridium</taxon>
    </lineage>
</organism>
<evidence type="ECO:0000313" key="1">
    <source>
        <dbReference type="EMBL" id="ARE86375.1"/>
    </source>
</evidence>